<dbReference type="PANTHER" id="PTHR15963:SF3">
    <property type="entry name" value="PROTEIN TAMALIN"/>
    <property type="match status" value="1"/>
</dbReference>
<comment type="caution">
    <text evidence="5">The sequence shown here is derived from an EMBL/GenBank/DDBJ whole genome shotgun (WGS) entry which is preliminary data.</text>
</comment>
<gene>
    <name evidence="5" type="ORF">ACEWY4_000778</name>
</gene>
<reference evidence="5 6" key="1">
    <citation type="submission" date="2024-09" db="EMBL/GenBank/DDBJ databases">
        <title>A chromosome-level genome assembly of Gray's grenadier anchovy, Coilia grayii.</title>
        <authorList>
            <person name="Fu Z."/>
        </authorList>
    </citation>
    <scope>NUCLEOTIDE SEQUENCE [LARGE SCALE GENOMIC DNA]</scope>
    <source>
        <strain evidence="5">G4</strain>
        <tissue evidence="5">Muscle</tissue>
    </source>
</reference>
<dbReference type="GO" id="GO:0005737">
    <property type="term" value="C:cytoplasm"/>
    <property type="evidence" value="ECO:0007669"/>
    <property type="project" value="UniProtKB-SubCell"/>
</dbReference>
<dbReference type="EMBL" id="JBHFQA010000001">
    <property type="protein sequence ID" value="KAL2103910.1"/>
    <property type="molecule type" value="Genomic_DNA"/>
</dbReference>
<name>A0ABD1KXP4_9TELE</name>
<evidence type="ECO:0000256" key="1">
    <source>
        <dbReference type="ARBA" id="ARBA00004496"/>
    </source>
</evidence>
<feature type="region of interest" description="Disordered" evidence="3">
    <location>
        <begin position="1"/>
        <end position="31"/>
    </location>
</feature>
<evidence type="ECO:0000259" key="4">
    <source>
        <dbReference type="PROSITE" id="PS50106"/>
    </source>
</evidence>
<evidence type="ECO:0000256" key="3">
    <source>
        <dbReference type="SAM" id="MobiDB-lite"/>
    </source>
</evidence>
<protein>
    <recommendedName>
        <fullName evidence="4">PDZ domain-containing protein</fullName>
    </recommendedName>
</protein>
<dbReference type="InterPro" id="IPR036034">
    <property type="entry name" value="PDZ_sf"/>
</dbReference>
<dbReference type="SUPFAM" id="SSF50156">
    <property type="entry name" value="PDZ domain-like"/>
    <property type="match status" value="1"/>
</dbReference>
<comment type="subcellular location">
    <subcellularLocation>
        <location evidence="1">Cytoplasm</location>
    </subcellularLocation>
</comment>
<dbReference type="InterPro" id="IPR001478">
    <property type="entry name" value="PDZ"/>
</dbReference>
<organism evidence="5 6">
    <name type="scientific">Coilia grayii</name>
    <name type="common">Gray's grenadier anchovy</name>
    <dbReference type="NCBI Taxonomy" id="363190"/>
    <lineage>
        <taxon>Eukaryota</taxon>
        <taxon>Metazoa</taxon>
        <taxon>Chordata</taxon>
        <taxon>Craniata</taxon>
        <taxon>Vertebrata</taxon>
        <taxon>Euteleostomi</taxon>
        <taxon>Actinopterygii</taxon>
        <taxon>Neopterygii</taxon>
        <taxon>Teleostei</taxon>
        <taxon>Clupei</taxon>
        <taxon>Clupeiformes</taxon>
        <taxon>Clupeoidei</taxon>
        <taxon>Engraulidae</taxon>
        <taxon>Coilinae</taxon>
        <taxon>Coilia</taxon>
    </lineage>
</organism>
<keyword evidence="6" id="KW-1185">Reference proteome</keyword>
<feature type="domain" description="PDZ" evidence="4">
    <location>
        <begin position="81"/>
        <end position="170"/>
    </location>
</feature>
<dbReference type="PROSITE" id="PS50106">
    <property type="entry name" value="PDZ"/>
    <property type="match status" value="1"/>
</dbReference>
<dbReference type="Gene3D" id="2.30.42.10">
    <property type="match status" value="1"/>
</dbReference>
<dbReference type="Pfam" id="PF00595">
    <property type="entry name" value="PDZ"/>
    <property type="match status" value="1"/>
</dbReference>
<evidence type="ECO:0000313" key="5">
    <source>
        <dbReference type="EMBL" id="KAL2103910.1"/>
    </source>
</evidence>
<keyword evidence="2" id="KW-0963">Cytoplasm</keyword>
<accession>A0ABD1KXP4</accession>
<dbReference type="PANTHER" id="PTHR15963">
    <property type="entry name" value="GENERAL RECEPTOR FOR PHOSPHOINOSITIDES 1-ASSOCIATED SCAFFOLD PROTEIN-RELATED"/>
    <property type="match status" value="1"/>
</dbReference>
<dbReference type="CDD" id="cd06713">
    <property type="entry name" value="PDZ_tamalin_CYTIP-like"/>
    <property type="match status" value="1"/>
</dbReference>
<dbReference type="AlphaFoldDB" id="A0ABD1KXP4"/>
<proteinExistence type="predicted"/>
<dbReference type="SMART" id="SM00228">
    <property type="entry name" value="PDZ"/>
    <property type="match status" value="1"/>
</dbReference>
<dbReference type="Proteomes" id="UP001591681">
    <property type="component" value="Unassembled WGS sequence"/>
</dbReference>
<sequence length="365" mass="40917">MTFRRRNKQRSNDSLGRGFEASARENFPSKSSPEFVPTWTDVYTYETVAYCGVTLLRSFQNHGQLQQWRPLTKSSGSTRTKMVLEKSADEAFGFEIQTYGLHHQNENSVEMCTFVCKVHDGSPAKLSGLKVGHTIACVNETAVEGYQHKDIVSLIRSSGNTLRLETLYSDSIRKAELDARLQYLRQTLQEKWDEYRSLMVDERRLTQGIVVSDAAIYESLESAGTYGSLGLPSPALLRAQHFGQGNNGSTASLLSAAPDEDVLYKTYHCQGTPYPTISKLSLQLSAQCLLHPAGELFTTTKSPLTRSASTRSYLREPRKTASLPFSKQGWSGIMLQKAKQKSFPRRLLKFIPGLNHTLEEEESKL</sequence>
<evidence type="ECO:0000256" key="2">
    <source>
        <dbReference type="ARBA" id="ARBA00022490"/>
    </source>
</evidence>
<evidence type="ECO:0000313" key="6">
    <source>
        <dbReference type="Proteomes" id="UP001591681"/>
    </source>
</evidence>
<dbReference type="InterPro" id="IPR052122">
    <property type="entry name" value="Intracell_Traff_Signaling_Reg"/>
</dbReference>